<keyword evidence="3" id="KW-1185">Reference proteome</keyword>
<feature type="compositionally biased region" description="Gly residues" evidence="1">
    <location>
        <begin position="170"/>
        <end position="180"/>
    </location>
</feature>
<feature type="compositionally biased region" description="Polar residues" evidence="1">
    <location>
        <begin position="205"/>
        <end position="220"/>
    </location>
</feature>
<dbReference type="EMBL" id="JAECZO010000103">
    <property type="protein sequence ID" value="KAK7197384.1"/>
    <property type="molecule type" value="Genomic_DNA"/>
</dbReference>
<feature type="compositionally biased region" description="Polar residues" evidence="1">
    <location>
        <begin position="616"/>
        <end position="629"/>
    </location>
</feature>
<comment type="caution">
    <text evidence="2">The sequence shown here is derived from an EMBL/GenBank/DDBJ whole genome shotgun (WGS) entry which is preliminary data.</text>
</comment>
<feature type="compositionally biased region" description="Low complexity" evidence="1">
    <location>
        <begin position="462"/>
        <end position="482"/>
    </location>
</feature>
<reference evidence="2 3" key="1">
    <citation type="journal article" date="2021" name="MBio">
        <title>A New Model Trypanosomatid, Novymonas esmeraldas: Genomic Perception of Its 'Candidatus Pandoraea novymonadis' Endosymbiont.</title>
        <authorList>
            <person name="Zakharova A."/>
            <person name="Saura A."/>
            <person name="Butenko A."/>
            <person name="Podesvova L."/>
            <person name="Warmusova S."/>
            <person name="Kostygov A.Y."/>
            <person name="Nenarokova A."/>
            <person name="Lukes J."/>
            <person name="Opperdoes F.R."/>
            <person name="Yurchenko V."/>
        </authorList>
    </citation>
    <scope>NUCLEOTIDE SEQUENCE [LARGE SCALE GENOMIC DNA]</scope>
    <source>
        <strain evidence="2 3">E262AT.01</strain>
    </source>
</reference>
<feature type="compositionally biased region" description="Gly residues" evidence="1">
    <location>
        <begin position="736"/>
        <end position="746"/>
    </location>
</feature>
<protein>
    <recommendedName>
        <fullName evidence="4">SKP1 component POZ domain-containing protein</fullName>
    </recommendedName>
</protein>
<sequence>MATVSLAATPSLSPSESTAAPQEVTITIISSDGETFSLRPSVIAHSHLLQGAVRRWAEVYHATPAAPASDDARGGPTRAVRRSDEDEDEDDATTDDLEETPDENYIARFYEETTSDLGAVRGPASDGGAAAHEEHQAHVVRMVSVPIQGEEEDEDGEGPSTLRADAEGPPGRGGGGGGGDSPVSRDDTDSDRTASVLPASVEGIMSNTSSPFKSHSNGDTPTRAGDAAAEVAAPPRSLDPLMPDCPAPPSPSARHAATTAAPRSLRSPAVALVSPASRGSHQSPSTLMDADQSTPSVLSDEDGDGQGECDAGAARRAPSDPRNLGDDGLDDAAVTVSVSPSPEPEPQPAADSTTAAASAAAAADVTSNGRVLPQHKDPAVPRLSTLATELAGADGVGSGATPLATALSLSSPVQLLAPSGAGSGDRGSDRRRSSTVVQAAAAADDVDDDDGEIAGGDGAGAAAGEATAVLVGSARSGSGRPSASPPPPDWRSPSSCHQRTPCMADEDDVGAMMSENGSSGADGSTSPLGKPQHASGVAAPMQPQPSPTERVSPTSQAPSTASGGAPVSTMTDAAAAATAATAGAGEALASSVAYAEGIRITSSAIVFDLMRPTTPNSSVDVTASPQLSNSGATAGDAAGAATGTSAPPQPVVGQVGAIHSSALLLCIRYMTHFAEVEAQAAKDTATAVKSPSATSSSSATAASDDDDDDDTVTGAASTVSDASFSPAVVISPAGVSGAGGSGGKSGGVVSSAGDGAASAPHGGPATIPEPLSQPLVALLSPWERTFLYADVLTAPEATLTASLAIMEVCPGFDYAAPSASLGDAKVRAALMAPPPPPDGVRALVAVMAAARQLQIAPLHALCAGWLADFVVRVSYGATDNFEAAHLIRQCLRVPSDWSRRETDCLKMENEWPANEDAE</sequence>
<gene>
    <name evidence="2" type="ORF">NESM_000686100</name>
</gene>
<feature type="compositionally biased region" description="Polar residues" evidence="1">
    <location>
        <begin position="547"/>
        <end position="562"/>
    </location>
</feature>
<feature type="region of interest" description="Disordered" evidence="1">
    <location>
        <begin position="735"/>
        <end position="767"/>
    </location>
</feature>
<feature type="compositionally biased region" description="Polar residues" evidence="1">
    <location>
        <begin position="515"/>
        <end position="527"/>
    </location>
</feature>
<feature type="compositionally biased region" description="Low complexity" evidence="1">
    <location>
        <begin position="747"/>
        <end position="765"/>
    </location>
</feature>
<feature type="region of interest" description="Disordered" evidence="1">
    <location>
        <begin position="411"/>
        <end position="567"/>
    </location>
</feature>
<accession>A0AAW0EWU5</accession>
<evidence type="ECO:0000256" key="1">
    <source>
        <dbReference type="SAM" id="MobiDB-lite"/>
    </source>
</evidence>
<feature type="region of interest" description="Disordered" evidence="1">
    <location>
        <begin position="148"/>
        <end position="380"/>
    </location>
</feature>
<feature type="compositionally biased region" description="Low complexity" evidence="1">
    <location>
        <begin position="224"/>
        <end position="233"/>
    </location>
</feature>
<organism evidence="2 3">
    <name type="scientific">Novymonas esmeraldas</name>
    <dbReference type="NCBI Taxonomy" id="1808958"/>
    <lineage>
        <taxon>Eukaryota</taxon>
        <taxon>Discoba</taxon>
        <taxon>Euglenozoa</taxon>
        <taxon>Kinetoplastea</taxon>
        <taxon>Metakinetoplastina</taxon>
        <taxon>Trypanosomatida</taxon>
        <taxon>Trypanosomatidae</taxon>
        <taxon>Novymonas</taxon>
    </lineage>
</organism>
<feature type="region of interest" description="Disordered" evidence="1">
    <location>
        <begin position="66"/>
        <end position="135"/>
    </location>
</feature>
<dbReference type="AlphaFoldDB" id="A0AAW0EWU5"/>
<feature type="compositionally biased region" description="Low complexity" evidence="1">
    <location>
        <begin position="685"/>
        <end position="702"/>
    </location>
</feature>
<feature type="compositionally biased region" description="Low complexity" evidence="1">
    <location>
        <begin position="630"/>
        <end position="645"/>
    </location>
</feature>
<name>A0AAW0EWU5_9TRYP</name>
<feature type="region of interest" description="Disordered" evidence="1">
    <location>
        <begin position="1"/>
        <end position="21"/>
    </location>
</feature>
<evidence type="ECO:0000313" key="3">
    <source>
        <dbReference type="Proteomes" id="UP001430356"/>
    </source>
</evidence>
<feature type="compositionally biased region" description="Basic and acidic residues" evidence="1">
    <location>
        <begin position="183"/>
        <end position="192"/>
    </location>
</feature>
<feature type="compositionally biased region" description="Polar residues" evidence="1">
    <location>
        <begin position="277"/>
        <end position="297"/>
    </location>
</feature>
<feature type="compositionally biased region" description="Low complexity" evidence="1">
    <location>
        <begin position="348"/>
        <end position="364"/>
    </location>
</feature>
<feature type="compositionally biased region" description="Low complexity" evidence="1">
    <location>
        <begin position="331"/>
        <end position="340"/>
    </location>
</feature>
<feature type="compositionally biased region" description="Acidic residues" evidence="1">
    <location>
        <begin position="85"/>
        <end position="102"/>
    </location>
</feature>
<evidence type="ECO:0008006" key="4">
    <source>
        <dbReference type="Google" id="ProtNLM"/>
    </source>
</evidence>
<feature type="region of interest" description="Disordered" evidence="1">
    <location>
        <begin position="685"/>
        <end position="717"/>
    </location>
</feature>
<proteinExistence type="predicted"/>
<feature type="region of interest" description="Disordered" evidence="1">
    <location>
        <begin position="616"/>
        <end position="645"/>
    </location>
</feature>
<dbReference type="Proteomes" id="UP001430356">
    <property type="component" value="Unassembled WGS sequence"/>
</dbReference>
<evidence type="ECO:0000313" key="2">
    <source>
        <dbReference type="EMBL" id="KAK7197384.1"/>
    </source>
</evidence>
<feature type="compositionally biased region" description="Low complexity" evidence="1">
    <location>
        <begin position="434"/>
        <end position="443"/>
    </location>
</feature>
<feature type="compositionally biased region" description="Low complexity" evidence="1">
    <location>
        <begin position="252"/>
        <end position="264"/>
    </location>
</feature>